<dbReference type="EMBL" id="BGZK01000951">
    <property type="protein sequence ID" value="GBP66195.1"/>
    <property type="molecule type" value="Genomic_DNA"/>
</dbReference>
<reference evidence="1 3" key="1">
    <citation type="journal article" date="2019" name="Commun. Biol.">
        <title>The bagworm genome reveals a unique fibroin gene that provides high tensile strength.</title>
        <authorList>
            <person name="Kono N."/>
            <person name="Nakamura H."/>
            <person name="Ohtoshi R."/>
            <person name="Tomita M."/>
            <person name="Numata K."/>
            <person name="Arakawa K."/>
        </authorList>
    </citation>
    <scope>NUCLEOTIDE SEQUENCE [LARGE SCALE GENOMIC DNA]</scope>
</reference>
<gene>
    <name evidence="1" type="ORF">EVAR_97140_1</name>
    <name evidence="2" type="ORF">EVAR_97146_1</name>
</gene>
<proteinExistence type="predicted"/>
<evidence type="ECO:0000313" key="2">
    <source>
        <dbReference type="EMBL" id="GBP66195.1"/>
    </source>
</evidence>
<protein>
    <submittedName>
        <fullName evidence="1">Uncharacterized protein</fullName>
    </submittedName>
</protein>
<keyword evidence="3" id="KW-1185">Reference proteome</keyword>
<dbReference type="Proteomes" id="UP000299102">
    <property type="component" value="Unassembled WGS sequence"/>
</dbReference>
<evidence type="ECO:0000313" key="3">
    <source>
        <dbReference type="Proteomes" id="UP000299102"/>
    </source>
</evidence>
<name>A0A4C1SMX4_EUMVA</name>
<dbReference type="EMBL" id="BGZK01003570">
    <property type="protein sequence ID" value="GBP02647.1"/>
    <property type="molecule type" value="Genomic_DNA"/>
</dbReference>
<dbReference type="AlphaFoldDB" id="A0A4C1SMX4"/>
<organism evidence="1 3">
    <name type="scientific">Eumeta variegata</name>
    <name type="common">Bagworm moth</name>
    <name type="synonym">Eumeta japonica</name>
    <dbReference type="NCBI Taxonomy" id="151549"/>
    <lineage>
        <taxon>Eukaryota</taxon>
        <taxon>Metazoa</taxon>
        <taxon>Ecdysozoa</taxon>
        <taxon>Arthropoda</taxon>
        <taxon>Hexapoda</taxon>
        <taxon>Insecta</taxon>
        <taxon>Pterygota</taxon>
        <taxon>Neoptera</taxon>
        <taxon>Endopterygota</taxon>
        <taxon>Lepidoptera</taxon>
        <taxon>Glossata</taxon>
        <taxon>Ditrysia</taxon>
        <taxon>Tineoidea</taxon>
        <taxon>Psychidae</taxon>
        <taxon>Oiketicinae</taxon>
        <taxon>Eumeta</taxon>
    </lineage>
</organism>
<comment type="caution">
    <text evidence="1">The sequence shown here is derived from an EMBL/GenBank/DDBJ whole genome shotgun (WGS) entry which is preliminary data.</text>
</comment>
<sequence length="88" mass="9802">MDVEWIPSYFISIDVNLDLGLPFDYDPGNDFYTDPDTTFVLDPSRISKFGSGPAFDSHHGPVLDSILRLPFDSTASHSSNFEDTGSKR</sequence>
<evidence type="ECO:0000313" key="1">
    <source>
        <dbReference type="EMBL" id="GBP02647.1"/>
    </source>
</evidence>
<accession>A0A4C1SMX4</accession>